<dbReference type="InterPro" id="IPR003754">
    <property type="entry name" value="4pyrrol_synth_uPrphyn_synth"/>
</dbReference>
<feature type="coiled-coil region" evidence="1">
    <location>
        <begin position="326"/>
        <end position="353"/>
    </location>
</feature>
<comment type="caution">
    <text evidence="5">The sequence shown here is derived from an EMBL/GenBank/DDBJ whole genome shotgun (WGS) entry which is preliminary data.</text>
</comment>
<dbReference type="GO" id="GO:0004852">
    <property type="term" value="F:uroporphyrinogen-III synthase activity"/>
    <property type="evidence" value="ECO:0007669"/>
    <property type="project" value="InterPro"/>
</dbReference>
<dbReference type="AlphaFoldDB" id="I7ZJ04"/>
<dbReference type="InterPro" id="IPR036108">
    <property type="entry name" value="4pyrrol_syn_uPrphyn_synt_sf"/>
</dbReference>
<dbReference type="GO" id="GO:0033014">
    <property type="term" value="P:tetrapyrrole biosynthetic process"/>
    <property type="evidence" value="ECO:0007669"/>
    <property type="project" value="InterPro"/>
</dbReference>
<dbReference type="SUPFAM" id="SSF69618">
    <property type="entry name" value="HemD-like"/>
    <property type="match status" value="1"/>
</dbReference>
<evidence type="ECO:0000256" key="3">
    <source>
        <dbReference type="SAM" id="Phobius"/>
    </source>
</evidence>
<dbReference type="EMBL" id="AKGD01000001">
    <property type="protein sequence ID" value="EIT71742.1"/>
    <property type="molecule type" value="Genomic_DNA"/>
</dbReference>
<evidence type="ECO:0000256" key="1">
    <source>
        <dbReference type="SAM" id="Coils"/>
    </source>
</evidence>
<evidence type="ECO:0000313" key="6">
    <source>
        <dbReference type="Proteomes" id="UP000003704"/>
    </source>
</evidence>
<dbReference type="PATRIC" id="fig|1172194.4.peg.1820"/>
<dbReference type="Proteomes" id="UP000003704">
    <property type="component" value="Unassembled WGS sequence"/>
</dbReference>
<keyword evidence="6" id="KW-1185">Reference proteome</keyword>
<feature type="domain" description="Tetrapyrrole biosynthesis uroporphyrinogen III synthase" evidence="4">
    <location>
        <begin position="24"/>
        <end position="241"/>
    </location>
</feature>
<keyword evidence="3" id="KW-0472">Membrane</keyword>
<organism evidence="5 6">
    <name type="scientific">Hydrocarboniphaga effusa AP103</name>
    <dbReference type="NCBI Taxonomy" id="1172194"/>
    <lineage>
        <taxon>Bacteria</taxon>
        <taxon>Pseudomonadati</taxon>
        <taxon>Pseudomonadota</taxon>
        <taxon>Gammaproteobacteria</taxon>
        <taxon>Nevskiales</taxon>
        <taxon>Nevskiaceae</taxon>
        <taxon>Hydrocarboniphaga</taxon>
    </lineage>
</organism>
<dbReference type="PANTHER" id="PTHR38043:SF1">
    <property type="entry name" value="PROTEIN HEMX"/>
    <property type="match status" value="1"/>
</dbReference>
<proteinExistence type="predicted"/>
<keyword evidence="1" id="KW-0175">Coiled coil</keyword>
<accession>I7ZJ04</accession>
<dbReference type="PANTHER" id="PTHR38043">
    <property type="entry name" value="PROTEIN HEMX"/>
    <property type="match status" value="1"/>
</dbReference>
<dbReference type="STRING" id="1172194.WQQ_18790"/>
<dbReference type="Gene3D" id="3.40.50.10090">
    <property type="match status" value="2"/>
</dbReference>
<dbReference type="Pfam" id="PF04375">
    <property type="entry name" value="HemX"/>
    <property type="match status" value="1"/>
</dbReference>
<name>I7ZJ04_9GAMM</name>
<feature type="compositionally biased region" description="Pro residues" evidence="2">
    <location>
        <begin position="261"/>
        <end position="271"/>
    </location>
</feature>
<reference evidence="5 6" key="1">
    <citation type="journal article" date="2012" name="J. Bacteriol.">
        <title>Genome Sequence of n-Alkane-Degrading Hydrocarboniphaga effusa Strain AP103T (ATCC BAA-332T).</title>
        <authorList>
            <person name="Chang H.K."/>
            <person name="Zylstra G.J."/>
            <person name="Chae J.C."/>
        </authorList>
    </citation>
    <scope>NUCLEOTIDE SEQUENCE [LARGE SCALE GENOMIC DNA]</scope>
    <source>
        <strain evidence="5 6">AP103</strain>
    </source>
</reference>
<dbReference type="RefSeq" id="WP_007184828.1">
    <property type="nucleotide sequence ID" value="NZ_AKGD01000001.1"/>
</dbReference>
<dbReference type="InterPro" id="IPR007470">
    <property type="entry name" value="HemX"/>
</dbReference>
<evidence type="ECO:0000259" key="4">
    <source>
        <dbReference type="Pfam" id="PF02602"/>
    </source>
</evidence>
<feature type="transmembrane region" description="Helical" evidence="3">
    <location>
        <begin position="295"/>
        <end position="316"/>
    </location>
</feature>
<evidence type="ECO:0000256" key="2">
    <source>
        <dbReference type="SAM" id="MobiDB-lite"/>
    </source>
</evidence>
<dbReference type="CDD" id="cd06578">
    <property type="entry name" value="HemD"/>
    <property type="match status" value="1"/>
</dbReference>
<keyword evidence="3" id="KW-1133">Transmembrane helix</keyword>
<evidence type="ECO:0000313" key="5">
    <source>
        <dbReference type="EMBL" id="EIT71742.1"/>
    </source>
</evidence>
<keyword evidence="3" id="KW-0812">Transmembrane</keyword>
<protein>
    <recommendedName>
        <fullName evidence="4">Tetrapyrrole biosynthesis uroporphyrinogen III synthase domain-containing protein</fullName>
    </recommendedName>
</protein>
<gene>
    <name evidence="5" type="ORF">WQQ_18790</name>
</gene>
<dbReference type="Pfam" id="PF02602">
    <property type="entry name" value="HEM4"/>
    <property type="match status" value="1"/>
</dbReference>
<feature type="region of interest" description="Disordered" evidence="2">
    <location>
        <begin position="252"/>
        <end position="288"/>
    </location>
</feature>
<sequence>MNRALRGLRVLVTRPAHQADGLCQRLEAEGAEAARLPLFAIEPTGEAALHAQRLAEAQACDGWIFTSTNAVRIAAELHAGPWPTSYAVGAATASALEALQRGQVVIAPEAGSSSEALLDRPELASVTGRRLLIVTGEDGRDLLQTTLEARGAAVETLPLYRRRAVEHEMERVIAEVELADAVVLTSGEALDRLWALTPPVSHASLLGRTLVVPSTRVQDKARELGFAAPLVPETVSDEAIVRRLLSWREAESKANTMTDTPTPPPAGPTPSPSLTAERAAPPPPASQRPSRAGAVIAWFLVLVLAGALGYGGWLFWDLRQNQLSLAQAHEHALRTLSRQATELESTTEQLSTRQSDLARVLQRESTDVAGLQGRIENSEKLMGRISDELQGGRTRFAMASVEQLLLLANDRLLLEHDIKSALVALQLADERLGQINDPRLFRVREAIAEERTRLQALPRPDLTSASLTLSSLIDRAENLPLRARVAPKQFGGSTRRSAIESPDQHWTQRIWSAVREAVSSLFLVRRDDNSATLRLLPAEDEAVLVHVLILKLESARVALLRGNTASFRESTRSAADWLRRYFRAEDPGVIAALAEIERLQPLELSAPPPDITGSLTLLRQALDQSSPQSGSRE</sequence>